<reference evidence="1 2" key="1">
    <citation type="submission" date="2018-07" db="EMBL/GenBank/DDBJ databases">
        <title>Genomic Encyclopedia of Type Strains, Phase III (KMG-III): the genomes of soil and plant-associated and newly described type strains.</title>
        <authorList>
            <person name="Whitman W."/>
        </authorList>
    </citation>
    <scope>NUCLEOTIDE SEQUENCE [LARGE SCALE GENOMIC DNA]</scope>
    <source>
        <strain evidence="1 2">CECT 8575</strain>
    </source>
</reference>
<accession>A0A368VW92</accession>
<name>A0A368VW92_9ACTN</name>
<protein>
    <submittedName>
        <fullName evidence="1">Uncharacterized protein</fullName>
    </submittedName>
</protein>
<evidence type="ECO:0000313" key="2">
    <source>
        <dbReference type="Proteomes" id="UP000253495"/>
    </source>
</evidence>
<sequence length="35" mass="4206">MPLLLTRMANFTREINRCRNCMYGRTTRSDRGSRQ</sequence>
<comment type="caution">
    <text evidence="1">The sequence shown here is derived from an EMBL/GenBank/DDBJ whole genome shotgun (WGS) entry which is preliminary data.</text>
</comment>
<dbReference type="EMBL" id="QPJC01000002">
    <property type="protein sequence ID" value="RCW46119.1"/>
    <property type="molecule type" value="Genomic_DNA"/>
</dbReference>
<gene>
    <name evidence="1" type="ORF">DFQ14_102421</name>
</gene>
<dbReference type="AlphaFoldDB" id="A0A368VW92"/>
<proteinExistence type="predicted"/>
<dbReference type="Proteomes" id="UP000253495">
    <property type="component" value="Unassembled WGS sequence"/>
</dbReference>
<organism evidence="1 2">
    <name type="scientific">Halopolyspora algeriensis</name>
    <dbReference type="NCBI Taxonomy" id="1500506"/>
    <lineage>
        <taxon>Bacteria</taxon>
        <taxon>Bacillati</taxon>
        <taxon>Actinomycetota</taxon>
        <taxon>Actinomycetes</taxon>
        <taxon>Actinomycetes incertae sedis</taxon>
        <taxon>Halopolyspora</taxon>
    </lineage>
</organism>
<keyword evidence="2" id="KW-1185">Reference proteome</keyword>
<evidence type="ECO:0000313" key="1">
    <source>
        <dbReference type="EMBL" id="RCW46119.1"/>
    </source>
</evidence>